<dbReference type="Pfam" id="PF00431">
    <property type="entry name" value="CUB"/>
    <property type="match status" value="2"/>
</dbReference>
<evidence type="ECO:0000256" key="8">
    <source>
        <dbReference type="ARBA" id="ARBA00022737"/>
    </source>
</evidence>
<evidence type="ECO:0000313" key="17">
    <source>
        <dbReference type="Proteomes" id="UP001497497"/>
    </source>
</evidence>
<dbReference type="PROSITE" id="PS01186">
    <property type="entry name" value="EGF_2"/>
    <property type="match status" value="9"/>
</dbReference>
<dbReference type="PROSITE" id="PS00010">
    <property type="entry name" value="ASX_HYDROXYL"/>
    <property type="match status" value="10"/>
</dbReference>
<comment type="caution">
    <text evidence="16">The sequence shown here is derived from an EMBL/GenBank/DDBJ whole genome shotgun (WGS) entry which is preliminary data.</text>
</comment>
<dbReference type="InterPro" id="IPR000859">
    <property type="entry name" value="CUB_dom"/>
</dbReference>
<dbReference type="SUPFAM" id="SSF49854">
    <property type="entry name" value="Spermadhesin, CUB domain"/>
    <property type="match status" value="2"/>
</dbReference>
<dbReference type="GO" id="GO:0016020">
    <property type="term" value="C:membrane"/>
    <property type="evidence" value="ECO:0007669"/>
    <property type="project" value="UniProtKB-SubCell"/>
</dbReference>
<sequence length="2474" mass="275401">LNKTFVIELSFTSFYLYYDFNVKPGYVEIYDGRNSSAKLLASYDGITYRYARPAKVRSSGNEMYIVRYAAGNGYSTNGFTASYVSFECKDFYYGKDCATPCNCTINTDSCNKLDGTCQCKKGWKSPDCSEDVNECLEDSLACPDYSTCRNLVGGYRCSCKPGLKEEQGHCVLGSATNKCLSNHPHVYMCARLGQKDTYYCPIGKELIQDSCNACPNAMYGPDCSMSCKCDFNNTMSCDGRTGACKCKQGWTSDNCSQDIDECHYDLYNCPQYSTCVNTIGSYNCTCSSEYGLVQNGARDCSRISCNFYMNDSSGVITSPNYPNTYFKSTLCTWTIEVETGNVISLSFSDFNLGYQEHTSYHYNEDSLEFHDGNGTQSGLIDKYYGGSTIPRLIRSKGNQMFIVFQTQSYHNYYDSYKGFNASYMSHECENLMFGDNCTNFCHCTPEHTQSCDNLFGRCLCHTGWKGDLCKDDVDECMGTNTKLCPYNAGCVNMQGSYTCKCVDGFKYNATTNDCEVMTRCYTCSHTCFVLDGNAKCSCPESLELDELGTTCVVPYYSYGVEAKDEKLNNGNDQAVNFTSLLPYSQKLLRGVIVTFHGSINLDIKYRHKLKIPLNEHDLNQTQSEFIAPLWTNMDLSSGEVTYHLYEKCDPIRSKEDQYNRSPLKPEVMKRAAKDVAMFQFDNTFEFEVNLVLVVTWINVQPEWDNSESPQRSTFQAIIVSGWQKTVKSGHEIISDEETSYVIFIYQKGKMNTQYLRGTNKIVVGTSSDLKRTTFLGVSRSSGIKLDVEKFNTGIEGVRFYHLGESNNGLTKCHKYLCKQSGLLNDDTFQYEINNLYKCPCSLEKLGHQWQLFSSHGKNIHCYAISTLGKARLMPPKYYRNKLCCYNWVKPHISDNWEAWVQSQRDSVYIQDTSDKGHFLINDPWTWSSFNNNEALENIKAHQLCCVNINDPLCERFYQIFPSDNCTDFATFLPASAFGDPHIITLDGLKYAMNGWGEYILMNVETRNFTLQGRTGRAETKNSSVTNATVFIAFAGKESGKSHFQVELSWDNLTMILFANKMDITSDFYENPNFFFTTDSLSVSRETRNNRTIVSASFLCGVTIRVYVALKSLEIDFEVDKSLQNKTTGLLGNFNGISRDDLMEPNGYILNSTATESAIFKDFITKWSVDKTSSVFLYNRGESYRDFNHPEFVPMFKDEADPAIVQEAEQLCGKENDACIFDYLATLEKSIAENTKQIMLKQDLVAMSLANRAPRLSFNSSSLTATGQWVVTARVETSIQVLTQDDDGDEVNIEIVEQTEGVTVTKQNTIIYTPDLLNPIALGIRAKDSKNGTSAIVYANLAVCPECSGHGECENSAVSIYFNGIFQIFQCNCLPAYTGTHCESEFDACSSQPCLIGQNCTDLTAAQQGTSLIGYSCGPCPKGYYELNGTCEDINECKEIHSLCNHNCTNTEGSFICTCLPGYRLGEDKMTCIDINECEERVSLCEQLCINDEGGYSCACSSGYILHSDHRTCDPENSIKCDGCQQICVLDNSSVSTCKCHIGYIVDPNDNKRCIDVNECDFGTKPCSQGCINTVGKFECFCHPGYRIDPDGVSCVGCEYPYYGTNCSQTCQCSGRGDCDAVKGCVCDQGWTGVSCDVDVDECDQPEACHEIQLCENMYGSYTCSCPAGWQTNTEDECVDINECTDLNANMTCDLRVETCHNTQGSYKCNCKEGYSRNAENICEDIDECELGIAGCQQICHNFRGRYNCECDSGYVLDNDRKKCLRIRDICAKANLTCQVCRVDENNTAHCSCPLGYITHDNHNYGTCEDINECNSSDNHCQHKDLCANTPGSYNCSCPPGFSLEKNRRTCLPCSGETWGTECAYDCACMIGTEKCDPVKGCICKSGYTGRFCESDLDECATGEVSCKELETCVNIPGTAVCKCKDGYLNETGTCTDVDECRSTELNNCQQACINTEGSFICYCHDGFYYDHDKNKCLDIDECQLGIYSCQQTCNNTEGGFRCTCNSGLYLDTDGQSCRATKACISKINCQHECANVNDTDVCICPKGQKLSSDSLNCEDVDLCKANVCQEGCIEIMDNTSIACTCNLGKRLSTDKTSCIVCEADKYGENCGKSCSCEKANTKFCDKVNGTCICKRGWKGNLCQTDIDECIDDSSSCPEHSHCDNTNGSFKCSCNDGYVPDNNTIWKCRECSEGFFGSSCLSHCQCGPHMTCDNVNGSCKCLPAWSGDGCETDVDECASETHNCDPSKHQVCRNTNGGFDCNCDIGHMKPCPSCDCKVCDNGNYGVNCSERCNCKMENSVLCNKTDGSCVCKQGWIGSDCSSKPKVTAETVVIPITVVFDYDASSLDLSQHLTENYIYIKGDIENQLFEKLSELLPAVVLFNVTDMRKGSLIVDADVTLNTDGLTNPQSALLNVLLKIMHNNVCLDLKNSTTCMNELNLNQQLFNKDDKPCDTKRKIDPCLETELCRNEGQEAVC</sequence>
<dbReference type="InterPro" id="IPR035914">
    <property type="entry name" value="Sperma_CUB_dom_sf"/>
</dbReference>
<organism evidence="16 17">
    <name type="scientific">Lymnaea stagnalis</name>
    <name type="common">Great pond snail</name>
    <name type="synonym">Helix stagnalis</name>
    <dbReference type="NCBI Taxonomy" id="6523"/>
    <lineage>
        <taxon>Eukaryota</taxon>
        <taxon>Metazoa</taxon>
        <taxon>Spiralia</taxon>
        <taxon>Lophotrochozoa</taxon>
        <taxon>Mollusca</taxon>
        <taxon>Gastropoda</taxon>
        <taxon>Heterobranchia</taxon>
        <taxon>Euthyneura</taxon>
        <taxon>Panpulmonata</taxon>
        <taxon>Hygrophila</taxon>
        <taxon>Lymnaeoidea</taxon>
        <taxon>Lymnaeidae</taxon>
        <taxon>Lymnaea</taxon>
    </lineage>
</organism>
<evidence type="ECO:0000256" key="6">
    <source>
        <dbReference type="ARBA" id="ARBA00022536"/>
    </source>
</evidence>
<dbReference type="InterPro" id="IPR026823">
    <property type="entry name" value="cEGF"/>
</dbReference>
<dbReference type="InterPro" id="IPR000742">
    <property type="entry name" value="EGF"/>
</dbReference>
<dbReference type="SMART" id="SM00179">
    <property type="entry name" value="EGF_CA"/>
    <property type="match status" value="16"/>
</dbReference>
<feature type="domain" description="EGF-like" evidence="14">
    <location>
        <begin position="1432"/>
        <end position="1472"/>
    </location>
</feature>
<keyword evidence="17" id="KW-1185">Reference proteome</keyword>
<feature type="domain" description="EGF-like" evidence="14">
    <location>
        <begin position="2145"/>
        <end position="2183"/>
    </location>
</feature>
<dbReference type="PROSITE" id="PS50026">
    <property type="entry name" value="EGF_3"/>
    <property type="match status" value="10"/>
</dbReference>
<dbReference type="Pfam" id="PF07645">
    <property type="entry name" value="EGF_CA"/>
    <property type="match status" value="13"/>
</dbReference>
<dbReference type="PROSITE" id="PS00022">
    <property type="entry name" value="EGF_1"/>
    <property type="match status" value="2"/>
</dbReference>
<evidence type="ECO:0000313" key="16">
    <source>
        <dbReference type="EMBL" id="CAL1540486.1"/>
    </source>
</evidence>
<feature type="domain" description="VWFD" evidence="15">
    <location>
        <begin position="972"/>
        <end position="1174"/>
    </location>
</feature>
<dbReference type="SUPFAM" id="SSF57196">
    <property type="entry name" value="EGF/Laminin"/>
    <property type="match status" value="5"/>
</dbReference>
<evidence type="ECO:0000256" key="5">
    <source>
        <dbReference type="ARBA" id="ARBA00022530"/>
    </source>
</evidence>
<dbReference type="Proteomes" id="UP001497497">
    <property type="component" value="Unassembled WGS sequence"/>
</dbReference>
<evidence type="ECO:0000256" key="4">
    <source>
        <dbReference type="ARBA" id="ARBA00022525"/>
    </source>
</evidence>
<dbReference type="InterPro" id="IPR018097">
    <property type="entry name" value="EGF_Ca-bd_CS"/>
</dbReference>
<reference evidence="16 17" key="1">
    <citation type="submission" date="2024-04" db="EMBL/GenBank/DDBJ databases">
        <authorList>
            <consortium name="Genoscope - CEA"/>
            <person name="William W."/>
        </authorList>
    </citation>
    <scope>NUCLEOTIDE SEQUENCE [LARGE SCALE GENOMIC DNA]</scope>
</reference>
<feature type="disulfide bond" evidence="12">
    <location>
        <begin position="1372"/>
        <end position="1381"/>
    </location>
</feature>
<accession>A0AAV2I354</accession>
<dbReference type="FunFam" id="2.10.25.10:FF:000038">
    <property type="entry name" value="Fibrillin 2"/>
    <property type="match status" value="2"/>
</dbReference>
<evidence type="ECO:0000256" key="9">
    <source>
        <dbReference type="ARBA" id="ARBA00023136"/>
    </source>
</evidence>
<dbReference type="CDD" id="cd00054">
    <property type="entry name" value="EGF_CA"/>
    <property type="match status" value="7"/>
</dbReference>
<dbReference type="InterPro" id="IPR001881">
    <property type="entry name" value="EGF-like_Ca-bd_dom"/>
</dbReference>
<dbReference type="Gene3D" id="2.170.300.10">
    <property type="entry name" value="Tie2 ligand-binding domain superfamily"/>
    <property type="match status" value="1"/>
</dbReference>
<feature type="domain" description="EGF-like" evidence="14">
    <location>
        <begin position="1638"/>
        <end position="1678"/>
    </location>
</feature>
<comment type="caution">
    <text evidence="12">Lacks conserved residue(s) required for the propagation of feature annotation.</text>
</comment>
<dbReference type="FunFam" id="2.60.120.290:FF:000005">
    <property type="entry name" value="Procollagen C-endopeptidase enhancer 1"/>
    <property type="match status" value="1"/>
</dbReference>
<comment type="similarity">
    <text evidence="3">Belongs to the fibulin family.</text>
</comment>
<proteinExistence type="inferred from homology"/>
<keyword evidence="10 12" id="KW-1015">Disulfide bond</keyword>
<evidence type="ECO:0000256" key="10">
    <source>
        <dbReference type="ARBA" id="ARBA00023157"/>
    </source>
</evidence>
<keyword evidence="7" id="KW-0732">Signal</keyword>
<dbReference type="SMART" id="SM00042">
    <property type="entry name" value="CUB"/>
    <property type="match status" value="1"/>
</dbReference>
<feature type="domain" description="EGF-like" evidence="14">
    <location>
        <begin position="472"/>
        <end position="515"/>
    </location>
</feature>
<feature type="domain" description="EGF-like" evidence="14">
    <location>
        <begin position="1809"/>
        <end position="1851"/>
    </location>
</feature>
<gene>
    <name evidence="16" type="ORF">GSLYS_00014135001</name>
</gene>
<keyword evidence="8" id="KW-0677">Repeat</keyword>
<dbReference type="Gene3D" id="2.10.25.10">
    <property type="entry name" value="Laminin"/>
    <property type="match status" value="17"/>
</dbReference>
<feature type="domain" description="EGF-like" evidence="14">
    <location>
        <begin position="1473"/>
        <end position="1513"/>
    </location>
</feature>
<dbReference type="Pfam" id="PF06119">
    <property type="entry name" value="NIDO"/>
    <property type="match status" value="1"/>
</dbReference>
<dbReference type="EMBL" id="CAXITT010000384">
    <property type="protein sequence ID" value="CAL1540486.1"/>
    <property type="molecule type" value="Genomic_DNA"/>
</dbReference>
<dbReference type="InterPro" id="IPR001846">
    <property type="entry name" value="VWF_type-D"/>
</dbReference>
<dbReference type="SMART" id="SM00216">
    <property type="entry name" value="VWD"/>
    <property type="match status" value="1"/>
</dbReference>
<dbReference type="InterPro" id="IPR009030">
    <property type="entry name" value="Growth_fac_rcpt_cys_sf"/>
</dbReference>
<evidence type="ECO:0000256" key="7">
    <source>
        <dbReference type="ARBA" id="ARBA00022729"/>
    </source>
</evidence>
<feature type="non-terminal residue" evidence="16">
    <location>
        <position position="2474"/>
    </location>
</feature>
<keyword evidence="4" id="KW-0964">Secreted</keyword>
<evidence type="ECO:0000259" key="14">
    <source>
        <dbReference type="PROSITE" id="PS50026"/>
    </source>
</evidence>
<evidence type="ECO:0000256" key="1">
    <source>
        <dbReference type="ARBA" id="ARBA00004370"/>
    </source>
</evidence>
<dbReference type="FunFam" id="2.10.25.10:FF:000014">
    <property type="entry name" value="Latent-transforming growth factor beta-binding protein 3"/>
    <property type="match status" value="1"/>
</dbReference>
<dbReference type="Gene3D" id="2.60.120.290">
    <property type="entry name" value="Spermadhesin, CUB domain"/>
    <property type="match status" value="2"/>
</dbReference>
<dbReference type="SMART" id="SM00539">
    <property type="entry name" value="NIDO"/>
    <property type="match status" value="1"/>
</dbReference>
<evidence type="ECO:0000256" key="11">
    <source>
        <dbReference type="ARBA" id="ARBA00023180"/>
    </source>
</evidence>
<evidence type="ECO:0000259" key="15">
    <source>
        <dbReference type="PROSITE" id="PS51233"/>
    </source>
</evidence>
<dbReference type="InterPro" id="IPR000152">
    <property type="entry name" value="EGF-type_Asp/Asn_hydroxyl_site"/>
</dbReference>
<dbReference type="PANTHER" id="PTHR24050">
    <property type="entry name" value="PA14 DOMAIN-CONTAINING PROTEIN"/>
    <property type="match status" value="1"/>
</dbReference>
<protein>
    <submittedName>
        <fullName evidence="16">Uncharacterized protein</fullName>
    </submittedName>
</protein>
<dbReference type="PROSITE" id="PS01180">
    <property type="entry name" value="CUB"/>
    <property type="match status" value="1"/>
</dbReference>
<dbReference type="InterPro" id="IPR003886">
    <property type="entry name" value="NIDO_dom"/>
</dbReference>
<dbReference type="InterPro" id="IPR052235">
    <property type="entry name" value="Nephronectin_domain"/>
</dbReference>
<keyword evidence="6 12" id="KW-0245">EGF-like domain</keyword>
<keyword evidence="5" id="KW-0272">Extracellular matrix</keyword>
<evidence type="ECO:0000256" key="3">
    <source>
        <dbReference type="ARBA" id="ARBA00006127"/>
    </source>
</evidence>
<feature type="domain" description="CUB" evidence="13">
    <location>
        <begin position="305"/>
        <end position="426"/>
    </location>
</feature>
<keyword evidence="9" id="KW-0472">Membrane</keyword>
<dbReference type="GO" id="GO:0007160">
    <property type="term" value="P:cell-matrix adhesion"/>
    <property type="evidence" value="ECO:0007669"/>
    <property type="project" value="InterPro"/>
</dbReference>
<dbReference type="Pfam" id="PF12662">
    <property type="entry name" value="cEGF"/>
    <property type="match status" value="1"/>
</dbReference>
<name>A0AAV2I354_LYMST</name>
<feature type="domain" description="EGF-like" evidence="14">
    <location>
        <begin position="1895"/>
        <end position="1935"/>
    </location>
</feature>
<feature type="domain" description="EGF-like" evidence="14">
    <location>
        <begin position="131"/>
        <end position="171"/>
    </location>
</feature>
<keyword evidence="11" id="KW-0325">Glycoprotein</keyword>
<dbReference type="PRINTS" id="PR00011">
    <property type="entry name" value="EGFLAMININ"/>
</dbReference>
<dbReference type="SUPFAM" id="SSF57184">
    <property type="entry name" value="Growth factor receptor domain"/>
    <property type="match status" value="6"/>
</dbReference>
<evidence type="ECO:0000256" key="12">
    <source>
        <dbReference type="PROSITE-ProRule" id="PRU00076"/>
    </source>
</evidence>
<feature type="non-terminal residue" evidence="16">
    <location>
        <position position="1"/>
    </location>
</feature>
<dbReference type="PROSITE" id="PS01187">
    <property type="entry name" value="EGF_CA"/>
    <property type="match status" value="9"/>
</dbReference>
<dbReference type="CDD" id="cd00041">
    <property type="entry name" value="CUB"/>
    <property type="match status" value="2"/>
</dbReference>
<feature type="domain" description="EGF-like" evidence="14">
    <location>
        <begin position="258"/>
        <end position="301"/>
    </location>
</feature>
<dbReference type="InterPro" id="IPR049883">
    <property type="entry name" value="NOTCH1_EGF-like"/>
</dbReference>
<evidence type="ECO:0000256" key="2">
    <source>
        <dbReference type="ARBA" id="ARBA00004498"/>
    </source>
</evidence>
<dbReference type="PANTHER" id="PTHR24050:SF27">
    <property type="entry name" value="FIBRILLIN-1"/>
    <property type="match status" value="1"/>
</dbReference>
<feature type="domain" description="EGF-like" evidence="14">
    <location>
        <begin position="1344"/>
        <end position="1382"/>
    </location>
</feature>
<dbReference type="PROSITE" id="PS51233">
    <property type="entry name" value="VWFD"/>
    <property type="match status" value="1"/>
</dbReference>
<evidence type="ECO:0000259" key="13">
    <source>
        <dbReference type="PROSITE" id="PS01180"/>
    </source>
</evidence>
<dbReference type="GO" id="GO:0005509">
    <property type="term" value="F:calcium ion binding"/>
    <property type="evidence" value="ECO:0007669"/>
    <property type="project" value="InterPro"/>
</dbReference>
<comment type="subcellular location">
    <subcellularLocation>
        <location evidence="1">Membrane</location>
    </subcellularLocation>
    <subcellularLocation>
        <location evidence="2">Secreted</location>
        <location evidence="2">Extracellular space</location>
        <location evidence="2">Extracellular matrix</location>
    </subcellularLocation>
</comment>
<dbReference type="SMART" id="SM00181">
    <property type="entry name" value="EGF"/>
    <property type="match status" value="30"/>
</dbReference>
<dbReference type="FunFam" id="2.10.25.10:FF:000005">
    <property type="entry name" value="Fibrillin 2"/>
    <property type="match status" value="2"/>
</dbReference>